<evidence type="ECO:0000256" key="1">
    <source>
        <dbReference type="SAM" id="MobiDB-lite"/>
    </source>
</evidence>
<evidence type="ECO:0000313" key="4">
    <source>
        <dbReference type="Proteomes" id="UP000076154"/>
    </source>
</evidence>
<dbReference type="EMBL" id="LUEZ02000080">
    <property type="protein sequence ID" value="RDB19440.1"/>
    <property type="molecule type" value="Genomic_DNA"/>
</dbReference>
<evidence type="ECO:0000313" key="2">
    <source>
        <dbReference type="EMBL" id="RDB19218.1"/>
    </source>
</evidence>
<dbReference type="InParanoid" id="A0A151V5V3"/>
<sequence>MFSNSNAFTTGGNQSHQQNTSSSQGNSGRGGRGRGRGCRGFNPQRGLQQPQQQQQQGGMAQLQMVPNQPIGLGHPGFAYGVAQGPFAGNLGNQQPQGMVGGGTESLPFTFGGFMNNPSTGWEQTMMGMHPHQQQQQQQQFGMTWSTPQGATTQVPEDHKMEVDDAPQPYRPGRNFVQKAPAKERRYVPRAPKGDVSPQRSAEAGPSQHRDMARAPKGDGISQQGSQDYAPRRKGPSAKGKGKEVAIIECHCNDDEQADNLTRLIGRLEEAGIDASFIDFLEAGMAQYVVEQLLDERDELRAKVGKLQQSQKHLAEQLRQAQRKRPEPPTDDESAPPTKKVEVLTTTERQERTQEEIAAPSQPVVPTPEAPETMVHPCQ</sequence>
<feature type="region of interest" description="Disordered" evidence="1">
    <location>
        <begin position="304"/>
        <end position="378"/>
    </location>
</feature>
<feature type="compositionally biased region" description="Polar residues" evidence="1">
    <location>
        <begin position="140"/>
        <end position="154"/>
    </location>
</feature>
<name>A0A151V5V3_HYPMA</name>
<feature type="compositionally biased region" description="Low complexity" evidence="1">
    <location>
        <begin position="11"/>
        <end position="26"/>
    </location>
</feature>
<feature type="compositionally biased region" description="Polar residues" evidence="1">
    <location>
        <begin position="1"/>
        <end position="10"/>
    </location>
</feature>
<dbReference type="AlphaFoldDB" id="A0A151V5V3"/>
<comment type="caution">
    <text evidence="3">The sequence shown here is derived from an EMBL/GenBank/DDBJ whole genome shotgun (WGS) entry which is preliminary data.</text>
</comment>
<reference evidence="3 4" key="1">
    <citation type="submission" date="2018-04" db="EMBL/GenBank/DDBJ databases">
        <title>Whole genome sequencing of Hypsizygus marmoreus.</title>
        <authorList>
            <person name="Choi I.-G."/>
            <person name="Min B."/>
            <person name="Kim J.-G."/>
            <person name="Kim S."/>
            <person name="Oh Y.-L."/>
            <person name="Kong W.-S."/>
            <person name="Park H."/>
            <person name="Jeong J."/>
            <person name="Song E.-S."/>
        </authorList>
    </citation>
    <scope>NUCLEOTIDE SEQUENCE [LARGE SCALE GENOMIC DNA]</scope>
    <source>
        <strain evidence="3 4">51987-8</strain>
    </source>
</reference>
<dbReference type="EMBL" id="LUEZ02000080">
    <property type="protein sequence ID" value="RDB19218.1"/>
    <property type="molecule type" value="Genomic_DNA"/>
</dbReference>
<organism evidence="3 4">
    <name type="scientific">Hypsizygus marmoreus</name>
    <name type="common">White beech mushroom</name>
    <name type="synonym">Agaricus marmoreus</name>
    <dbReference type="NCBI Taxonomy" id="39966"/>
    <lineage>
        <taxon>Eukaryota</taxon>
        <taxon>Fungi</taxon>
        <taxon>Dikarya</taxon>
        <taxon>Basidiomycota</taxon>
        <taxon>Agaricomycotina</taxon>
        <taxon>Agaricomycetes</taxon>
        <taxon>Agaricomycetidae</taxon>
        <taxon>Agaricales</taxon>
        <taxon>Tricholomatineae</taxon>
        <taxon>Lyophyllaceae</taxon>
        <taxon>Hypsizygus</taxon>
    </lineage>
</organism>
<feature type="region of interest" description="Disordered" evidence="1">
    <location>
        <begin position="1"/>
        <end position="60"/>
    </location>
</feature>
<proteinExistence type="predicted"/>
<accession>A0A151V5V3</accession>
<gene>
    <name evidence="3" type="ORF">Hypma_013739</name>
    <name evidence="2" type="ORF">Hypma_013745</name>
</gene>
<evidence type="ECO:0000313" key="3">
    <source>
        <dbReference type="EMBL" id="RDB19440.1"/>
    </source>
</evidence>
<feature type="compositionally biased region" description="Basic and acidic residues" evidence="1">
    <location>
        <begin position="207"/>
        <end position="216"/>
    </location>
</feature>
<keyword evidence="4" id="KW-1185">Reference proteome</keyword>
<dbReference type="Proteomes" id="UP000076154">
    <property type="component" value="Unassembled WGS sequence"/>
</dbReference>
<protein>
    <submittedName>
        <fullName evidence="3">Uncharacterized protein</fullName>
    </submittedName>
</protein>
<feature type="region of interest" description="Disordered" evidence="1">
    <location>
        <begin position="137"/>
        <end position="241"/>
    </location>
</feature>
<feature type="compositionally biased region" description="Low complexity" evidence="1">
    <location>
        <begin position="39"/>
        <end position="60"/>
    </location>
</feature>